<dbReference type="PANTHER" id="PTHR48104">
    <property type="entry name" value="METACASPASE-4"/>
    <property type="match status" value="1"/>
</dbReference>
<reference evidence="2" key="1">
    <citation type="journal article" date="2020" name="Nature">
        <title>Giant virus diversity and host interactions through global metagenomics.</title>
        <authorList>
            <person name="Schulz F."/>
            <person name="Roux S."/>
            <person name="Paez-Espino D."/>
            <person name="Jungbluth S."/>
            <person name="Walsh D.A."/>
            <person name="Denef V.J."/>
            <person name="McMahon K.D."/>
            <person name="Konstantinidis K.T."/>
            <person name="Eloe-Fadrosh E.A."/>
            <person name="Kyrpides N.C."/>
            <person name="Woyke T."/>
        </authorList>
    </citation>
    <scope>NUCLEOTIDE SEQUENCE</scope>
    <source>
        <strain evidence="2">GVMAG-M-3300022752-39</strain>
    </source>
</reference>
<dbReference type="GO" id="GO:0005737">
    <property type="term" value="C:cytoplasm"/>
    <property type="evidence" value="ECO:0007669"/>
    <property type="project" value="TreeGrafter"/>
</dbReference>
<dbReference type="SUPFAM" id="SSF52129">
    <property type="entry name" value="Caspase-like"/>
    <property type="match status" value="1"/>
</dbReference>
<dbReference type="InterPro" id="IPR011600">
    <property type="entry name" value="Pept_C14_caspase"/>
</dbReference>
<evidence type="ECO:0000259" key="1">
    <source>
        <dbReference type="Pfam" id="PF00656"/>
    </source>
</evidence>
<dbReference type="GO" id="GO:0006508">
    <property type="term" value="P:proteolysis"/>
    <property type="evidence" value="ECO:0007669"/>
    <property type="project" value="InterPro"/>
</dbReference>
<dbReference type="PANTHER" id="PTHR48104:SF30">
    <property type="entry name" value="METACASPASE-1"/>
    <property type="match status" value="1"/>
</dbReference>
<name>A0A6C0CW89_9ZZZZ</name>
<organism evidence="2">
    <name type="scientific">viral metagenome</name>
    <dbReference type="NCBI Taxonomy" id="1070528"/>
    <lineage>
        <taxon>unclassified sequences</taxon>
        <taxon>metagenomes</taxon>
        <taxon>organismal metagenomes</taxon>
    </lineage>
</organism>
<dbReference type="InterPro" id="IPR050452">
    <property type="entry name" value="Metacaspase"/>
</dbReference>
<feature type="domain" description="Peptidase C14 caspase" evidence="1">
    <location>
        <begin position="89"/>
        <end position="320"/>
    </location>
</feature>
<sequence length="332" mass="37877">MTAELAIYKQNRINQLNINYNNNIVRLNSDLVNNIRSIQISRLRNKPALINSLIAKYNNDVSILRRNQNSAISIINSFKPEFNITKTNKKKALLIGVNYIGTPYALSGCIDDANRMKDFLTQHGFIEFKILTDYTSIKPTKQNILNEIKNMIVNANSGDILFFYFSGHGSYTYDRSMDETDGRDEMIVSSDLQGVLDDEIKTILSNHMKREVTIVGLFDSCHSGTMFDLKFNYLDSNNYDKYTENDRVSECNGNVIMISGCMDAQTSAEAFIDNKAQGAMTWSFFQCINKTPNCSWRELLKSMRDLLKTSSFSQIPQLSTDSFYDIDAKIFI</sequence>
<dbReference type="InterPro" id="IPR029030">
    <property type="entry name" value="Caspase-like_dom_sf"/>
</dbReference>
<evidence type="ECO:0000313" key="2">
    <source>
        <dbReference type="EMBL" id="QHT07969.1"/>
    </source>
</evidence>
<proteinExistence type="predicted"/>
<protein>
    <recommendedName>
        <fullName evidence="1">Peptidase C14 caspase domain-containing protein</fullName>
    </recommendedName>
</protein>
<dbReference type="Pfam" id="PF00656">
    <property type="entry name" value="Peptidase_C14"/>
    <property type="match status" value="1"/>
</dbReference>
<dbReference type="AlphaFoldDB" id="A0A6C0CW89"/>
<dbReference type="GO" id="GO:0004197">
    <property type="term" value="F:cysteine-type endopeptidase activity"/>
    <property type="evidence" value="ECO:0007669"/>
    <property type="project" value="InterPro"/>
</dbReference>
<dbReference type="EMBL" id="MN739489">
    <property type="protein sequence ID" value="QHT07969.1"/>
    <property type="molecule type" value="Genomic_DNA"/>
</dbReference>
<dbReference type="Gene3D" id="3.40.50.12660">
    <property type="match status" value="1"/>
</dbReference>
<accession>A0A6C0CW89</accession>